<protein>
    <submittedName>
        <fullName evidence="1">Uncharacterized protein</fullName>
    </submittedName>
</protein>
<dbReference type="Proteomes" id="UP000662986">
    <property type="component" value="Chromosome"/>
</dbReference>
<keyword evidence="2" id="KW-1185">Reference proteome</keyword>
<gene>
    <name evidence="1" type="ORF">JWS13_44620</name>
</gene>
<evidence type="ECO:0000313" key="2">
    <source>
        <dbReference type="Proteomes" id="UP000662986"/>
    </source>
</evidence>
<sequence>MTHWELVRVDHHQFALGEPGADTLNAVTEGTLIEVGPGFVSFYTGITYGPARLALDLLEHAPDTEATQEWEVIEEATITTTSDIVVTTLDGTESTTLTPIPAGRYVVRAHARGRDTRYGEDVSEPCEDYLVQLWPTPTDDGTVRTLHKTDRAWSPQTQVDESSLSRDYVYIRNDAGDVVKVPPKGPEANAVRAHLNAFGGTPLTPTLEAVFSSRYVAGLDRDLIDRIDAAPPEHQRAFARWCVHRAWERARIADIDWLRDVLTDMDAGKPVNGDFIDSFAARNRLDQDPRITRSIVSGLPAHRELVQQYEALRAYSRSMYTEAEPLESAIEAFWHAAKTYGMDYPELIDAARRDFFDKQ</sequence>
<dbReference type="RefSeq" id="WP_206011428.1">
    <property type="nucleotide sequence ID" value="NZ_CP070619.1"/>
</dbReference>
<accession>A0A974ZYY0</accession>
<reference evidence="1 2" key="1">
    <citation type="journal article" date="2021" name="Microbiol. Resour. Announc.">
        <title>Complete Genome Sequences of Two Rhodococcus sp. Strains with Large and Linear Chromosomes, Isolated from Apple Rhizosphere.</title>
        <authorList>
            <person name="Benning S."/>
            <person name="Brugnone N."/>
            <person name="Siani R."/>
            <person name="Kublik S."/>
            <person name="Schloter M."/>
            <person name="Rad V."/>
        </authorList>
    </citation>
    <scope>NUCLEOTIDE SEQUENCE [LARGE SCALE GENOMIC DNA]</scope>
    <source>
        <strain evidence="1 2">R79</strain>
    </source>
</reference>
<reference evidence="1 2" key="2">
    <citation type="journal article" date="2022" name="Arch. Microbiol.">
        <title>Rhodococcus pseudokoreensis sp. nov. isolated from the rhizosphere of young M26 apple rootstocks.</title>
        <authorList>
            <person name="Kampfer P."/>
            <person name="Glaeser S.P."/>
            <person name="Blom J."/>
            <person name="Wolf J."/>
            <person name="Benning S."/>
            <person name="Schloter M."/>
            <person name="Neumann-Schaal M."/>
        </authorList>
    </citation>
    <scope>NUCLEOTIDE SEQUENCE [LARGE SCALE GENOMIC DNA]</scope>
    <source>
        <strain evidence="1 2">R79</strain>
    </source>
</reference>
<name>A0A974ZYY0_9NOCA</name>
<evidence type="ECO:0000313" key="1">
    <source>
        <dbReference type="EMBL" id="QSE95187.1"/>
    </source>
</evidence>
<proteinExistence type="predicted"/>
<organism evidence="1 2">
    <name type="scientific">Rhodococcus pseudokoreensis</name>
    <dbReference type="NCBI Taxonomy" id="2811421"/>
    <lineage>
        <taxon>Bacteria</taxon>
        <taxon>Bacillati</taxon>
        <taxon>Actinomycetota</taxon>
        <taxon>Actinomycetes</taxon>
        <taxon>Mycobacteriales</taxon>
        <taxon>Nocardiaceae</taxon>
        <taxon>Rhodococcus</taxon>
    </lineage>
</organism>
<dbReference type="EMBL" id="CP070619">
    <property type="protein sequence ID" value="QSE95187.1"/>
    <property type="molecule type" value="Genomic_DNA"/>
</dbReference>